<dbReference type="EMBL" id="JBGMEK010000038">
    <property type="protein sequence ID" value="MFA0812331.1"/>
    <property type="molecule type" value="Genomic_DNA"/>
</dbReference>
<name>A0ABV4P2F8_9GAMM</name>
<dbReference type="CDD" id="cd05930">
    <property type="entry name" value="A_NRPS"/>
    <property type="match status" value="1"/>
</dbReference>
<dbReference type="InterPro" id="IPR020806">
    <property type="entry name" value="PKS_PP-bd"/>
</dbReference>
<dbReference type="SUPFAM" id="SSF47336">
    <property type="entry name" value="ACP-like"/>
    <property type="match status" value="2"/>
</dbReference>
<evidence type="ECO:0000256" key="2">
    <source>
        <dbReference type="ARBA" id="ARBA00022450"/>
    </source>
</evidence>
<sequence length="2406" mass="266831">MQEESSSISASKISNNTYPLVGPQVGIWLADQLASSSNVFAVAQFVEIKGPINMDLLAQAIHVGLSEADTIHSKYRQEEFGPVQQLKPTPAPESLCAVDIIQIKDTDDPIESAKSIMLNDLQGDLRADSSTRLYKHIIFQLPQNNKSVQFLWYQRYHHLMVDGFSFTALTKRITAIYNTLCKAEPVSKSPFTPFADVIDEYLGYAESNKYQQDREFWKNYTKDLRTPLTLSNKTTGALADTNNLVHRKNFSVDRNILEELLHHPKAEKLSLVDLSTAMIFIYLYRMCDSEKVAVGYPFMRRMGSTALSATGPVANVLPLQLEISQEQSLFDIARSLSKELRKIRRHQRYEAEQLQRDLGLVGSHGRLYGPTINCKIFDYSLNFNGVPGVTHQIATGPIEDIEFSLYFHQETIIIELAANAHRYSKKELELHEHRINDLFAQIHYKNELFARDFSLTPTKEQNLIERWAKGTEIANTEQYASVLDIFSQQVQSHGGDTAIAFKGQTISFEELSQKAIQICLILQEANVVAGDIVAVALPRSIDSITSILAAFYVGATYLPLDLTHPDDRIAVMCEDAQPTQVITLSNQAHRLPAWVSKLQLDTATMPSVQQLNFKPAILTEEQRAYIFYTSGSTGKPKGVMVPHGALLNLALALQQEIFQNAINCTLSKRLKVALTGSFSFDTSWDPILLLLLGHELHLFDDDAKRDVYGLIDSIRSLEIDTLAVAPSLATQLMEAGLMDEGHHHPILMDICGEAVSPALWSELQRYPKLQAHNIYGPTEFTVYATSAQASPGSAEPVIGRPLANTEVYVLDKLLRPVPIGVAGELYLAGGNMAIGYLRRPETTACRFVANPYRRGEVMYLTGDLVRWGTHGELEFIGRCDNQVKVRGFRVELGDVEAAFSSLAETKEVAVIAKPIATGNQLLAYCTLKIPAQGNQQEIQSRLLHQLRDQLPDYMVPTSLTILEKFPLTVSGKLNKKALPIPTIPAHKNSRPAKNSKEQVVCNAVAITLDLHSVGVEDDFFQMGGDSISAMRLCTLMRKSGYDLRPKEVFQYRSPEQIALNLNTAIQAKSQPLKTMQVPRAEAEKKYGPLSAVLPVLPLQEGLLFQTQLGNEENSYSFTTKLELSGKLDIARLRRALNSLLLKHPQLSVLFDCEIWEKPLQLIPHTTGDTATPPHWPLTEVDLSEFPAEQQQALILNLELQQASLHFDIGTHAETRTPLLHAHLIKTAADYFSLLITAHHLIIDGWSTPILLQDLFEAYRTDNEENSEVSNLYNPVVMEMIGRDQKNTREHWQKLLLGVTPTLAFAESSDKETVHEIEIPLCEHLYTRLKKLCQQEGLTFNTVIQGVWGALLGSLTGRNDVVFGSPVSGRSSAIEGIDEVVGLFSNTLPVRVQLEPQQPLIKQLQSLQDQQIALFDHDGIGLGEIQRIAGTDTLFDTLLVVENYPADQMLLAQNHGGIHLNTVKNRGFTHYPLTILVLPDKSPRILFEYRDAVVNAKSLAYQFINLLTQLAETPEQPLVAMSLQTSDEQKLLEKVNDTKRDVAPSTLRDLLARQVQRTPTEKALSDENTSFNYQDMRQQVRNIAAHLNTNHVGAGDIVAVAIERSVGLSLSLQAVIEAGAAYLPLDISYPNERLALMLEDANPKLILAGANQLQRFGEKSPIHCSSPVLVIENLLEEEPSTKVVAAEICPEDPAYLIYTSGSTGRPKGVLVSHKAIVNRLLWMQGEYKLQTGDVVLQKTPSSFDVSVWEFFWPLIHGAELVMAPPETHRDPEQLLEIISRYQVTTIHFVPSMLAAMVDYLHNHPSAESKASSLRRVFCSGEALSKELATAYSHYFEAPLHNLYGPTEAAVDVTYCPANPGLGKGTGIPIGKPVWNTQLRVLDQFLRPVGIGVPGELYLSGQQLAMGYLNRHSLTAGRFVADPHAIGERMYRTGDIVRWLDDGNVEYLGRSDDQVKIRGLRIEIGEIEKALVALPQVRQAAVHARALNRGNTTGDNRQLVGYVILDNPLNTLNTLRPLLDQLIKTLPAYMVPSTLVAVDSFPLSASGKLDRKALPNPESEHSDSGRAPCEGAEQIIANAFCKLLNLKSVTAEGNFFELGGHSLLAMRLAVELRQALALPVSVGQIMVSPTVEGLASVLTDESLRMAPDKAGFGNVLPIRAGRGTPLFCINPGSGFSWQYTGFPKYLAGSWPITGLQSPRPNGPVAISESMEEAVDYYLQTLLSEQPEGPYHLMGYSFGGTVAIALASKLSALGHKVAFVGLFDTYPPEGQEWKRPTEDEAREEVEREKQQFLSAAEGEFADEATLEEQTKMFNDIVANYDDAVRLLSKAYTQPYSGKVQLFVAEKTLPNGWDVEKSWAPFLSEMHQHRLPFAHDDILSPSSLKVLGPLLNSVLAKVPTLTKQTEKVDP</sequence>
<dbReference type="Pfam" id="PF00668">
    <property type="entry name" value="Condensation"/>
    <property type="match status" value="2"/>
</dbReference>
<dbReference type="InterPro" id="IPR001031">
    <property type="entry name" value="Thioesterase"/>
</dbReference>
<dbReference type="InterPro" id="IPR036736">
    <property type="entry name" value="ACP-like_sf"/>
</dbReference>
<dbReference type="InterPro" id="IPR009081">
    <property type="entry name" value="PP-bd_ACP"/>
</dbReference>
<dbReference type="SUPFAM" id="SSF52777">
    <property type="entry name" value="CoA-dependent acyltransferases"/>
    <property type="match status" value="4"/>
</dbReference>
<dbReference type="InterPro" id="IPR023213">
    <property type="entry name" value="CAT-like_dom_sf"/>
</dbReference>
<dbReference type="CDD" id="cd17646">
    <property type="entry name" value="A_NRPS_AB3403-like"/>
    <property type="match status" value="1"/>
</dbReference>
<dbReference type="PROSITE" id="PS00455">
    <property type="entry name" value="AMP_BINDING"/>
    <property type="match status" value="2"/>
</dbReference>
<keyword evidence="3" id="KW-0597">Phosphoprotein</keyword>
<evidence type="ECO:0000256" key="3">
    <source>
        <dbReference type="ARBA" id="ARBA00022553"/>
    </source>
</evidence>
<reference evidence="5 6" key="1">
    <citation type="submission" date="2024-08" db="EMBL/GenBank/DDBJ databases">
        <authorList>
            <person name="Ishaq N."/>
        </authorList>
    </citation>
    <scope>NUCLEOTIDE SEQUENCE [LARGE SCALE GENOMIC DNA]</scope>
    <source>
        <strain evidence="5 6">DSM 18651</strain>
    </source>
</reference>
<comment type="cofactor">
    <cofactor evidence="1">
        <name>pantetheine 4'-phosphate</name>
        <dbReference type="ChEBI" id="CHEBI:47942"/>
    </cofactor>
</comment>
<proteinExistence type="predicted"/>
<dbReference type="InterPro" id="IPR010071">
    <property type="entry name" value="AA_adenyl_dom"/>
</dbReference>
<evidence type="ECO:0000313" key="6">
    <source>
        <dbReference type="Proteomes" id="UP001569428"/>
    </source>
</evidence>
<feature type="domain" description="Carrier" evidence="4">
    <location>
        <begin position="2065"/>
        <end position="2140"/>
    </location>
</feature>
<dbReference type="Gene3D" id="1.10.1200.10">
    <property type="entry name" value="ACP-like"/>
    <property type="match status" value="1"/>
</dbReference>
<feature type="domain" description="Carrier" evidence="4">
    <location>
        <begin position="991"/>
        <end position="1065"/>
    </location>
</feature>
<protein>
    <submittedName>
        <fullName evidence="5">Amino acid adenylation domain-containing protein</fullName>
    </submittedName>
</protein>
<dbReference type="Pfam" id="PF13193">
    <property type="entry name" value="AMP-binding_C"/>
    <property type="match status" value="2"/>
</dbReference>
<dbReference type="InterPro" id="IPR020845">
    <property type="entry name" value="AMP-binding_CS"/>
</dbReference>
<dbReference type="PROSITE" id="PS00012">
    <property type="entry name" value="PHOSPHOPANTETHEINE"/>
    <property type="match status" value="2"/>
</dbReference>
<dbReference type="Gene3D" id="3.30.300.30">
    <property type="match status" value="2"/>
</dbReference>
<dbReference type="InterPro" id="IPR025110">
    <property type="entry name" value="AMP-bd_C"/>
</dbReference>
<dbReference type="Pfam" id="PF00501">
    <property type="entry name" value="AMP-binding"/>
    <property type="match status" value="2"/>
</dbReference>
<dbReference type="InterPro" id="IPR006162">
    <property type="entry name" value="Ppantetheine_attach_site"/>
</dbReference>
<dbReference type="PANTHER" id="PTHR45527:SF1">
    <property type="entry name" value="FATTY ACID SYNTHASE"/>
    <property type="match status" value="1"/>
</dbReference>
<dbReference type="InterPro" id="IPR000873">
    <property type="entry name" value="AMP-dep_synth/lig_dom"/>
</dbReference>
<dbReference type="Gene3D" id="3.40.50.1820">
    <property type="entry name" value="alpha/beta hydrolase"/>
    <property type="match status" value="1"/>
</dbReference>
<dbReference type="NCBIfam" id="TIGR01733">
    <property type="entry name" value="AA-adenyl-dom"/>
    <property type="match status" value="2"/>
</dbReference>
<keyword evidence="2" id="KW-0596">Phosphopantetheine</keyword>
<dbReference type="Proteomes" id="UP001569428">
    <property type="component" value="Unassembled WGS sequence"/>
</dbReference>
<dbReference type="Gene3D" id="3.30.559.30">
    <property type="entry name" value="Nonribosomal peptide synthetase, condensation domain"/>
    <property type="match status" value="2"/>
</dbReference>
<dbReference type="SMART" id="SM00824">
    <property type="entry name" value="PKS_TE"/>
    <property type="match status" value="1"/>
</dbReference>
<dbReference type="Gene3D" id="3.40.50.980">
    <property type="match status" value="4"/>
</dbReference>
<dbReference type="SUPFAM" id="SSF56801">
    <property type="entry name" value="Acetyl-CoA synthetase-like"/>
    <property type="match status" value="2"/>
</dbReference>
<comment type="caution">
    <text evidence="5">The sequence shown here is derived from an EMBL/GenBank/DDBJ whole genome shotgun (WGS) entry which is preliminary data.</text>
</comment>
<dbReference type="PANTHER" id="PTHR45527">
    <property type="entry name" value="NONRIBOSOMAL PEPTIDE SYNTHETASE"/>
    <property type="match status" value="1"/>
</dbReference>
<dbReference type="Gene3D" id="2.30.38.10">
    <property type="entry name" value="Luciferase, Domain 3"/>
    <property type="match status" value="2"/>
</dbReference>
<dbReference type="Gene3D" id="3.30.559.10">
    <property type="entry name" value="Chloramphenicol acetyltransferase-like domain"/>
    <property type="match status" value="2"/>
</dbReference>
<dbReference type="Pfam" id="PF00550">
    <property type="entry name" value="PP-binding"/>
    <property type="match status" value="2"/>
</dbReference>
<dbReference type="InterPro" id="IPR045851">
    <property type="entry name" value="AMP-bd_C_sf"/>
</dbReference>
<accession>A0ABV4P2F8</accession>
<evidence type="ECO:0000313" key="5">
    <source>
        <dbReference type="EMBL" id="MFA0812331.1"/>
    </source>
</evidence>
<keyword evidence="6" id="KW-1185">Reference proteome</keyword>
<gene>
    <name evidence="5" type="ORF">ACCI49_15565</name>
</gene>
<evidence type="ECO:0000259" key="4">
    <source>
        <dbReference type="PROSITE" id="PS50075"/>
    </source>
</evidence>
<dbReference type="InterPro" id="IPR020802">
    <property type="entry name" value="TesA-like"/>
</dbReference>
<dbReference type="Pfam" id="PF00975">
    <property type="entry name" value="Thioesterase"/>
    <property type="match status" value="1"/>
</dbReference>
<organism evidence="5 6">
    <name type="scientific">Microbulbifer epialgicus</name>
    <dbReference type="NCBI Taxonomy" id="393907"/>
    <lineage>
        <taxon>Bacteria</taxon>
        <taxon>Pseudomonadati</taxon>
        <taxon>Pseudomonadota</taxon>
        <taxon>Gammaproteobacteria</taxon>
        <taxon>Cellvibrionales</taxon>
        <taxon>Microbulbiferaceae</taxon>
        <taxon>Microbulbifer</taxon>
    </lineage>
</organism>
<dbReference type="InterPro" id="IPR001242">
    <property type="entry name" value="Condensation_dom"/>
</dbReference>
<dbReference type="RefSeq" id="WP_371839996.1">
    <property type="nucleotide sequence ID" value="NZ_JBGMEK010000038.1"/>
</dbReference>
<dbReference type="SUPFAM" id="SSF53474">
    <property type="entry name" value="alpha/beta-Hydrolases"/>
    <property type="match status" value="1"/>
</dbReference>
<dbReference type="SMART" id="SM00823">
    <property type="entry name" value="PKS_PP"/>
    <property type="match status" value="2"/>
</dbReference>
<dbReference type="PROSITE" id="PS50075">
    <property type="entry name" value="CARRIER"/>
    <property type="match status" value="2"/>
</dbReference>
<evidence type="ECO:0000256" key="1">
    <source>
        <dbReference type="ARBA" id="ARBA00001957"/>
    </source>
</evidence>
<dbReference type="InterPro" id="IPR029058">
    <property type="entry name" value="AB_hydrolase_fold"/>
</dbReference>